<evidence type="ECO:0000256" key="1">
    <source>
        <dbReference type="SAM" id="MobiDB-lite"/>
    </source>
</evidence>
<comment type="caution">
    <text evidence="2">The sequence shown here is derived from an EMBL/GenBank/DDBJ whole genome shotgun (WGS) entry which is preliminary data.</text>
</comment>
<sequence>MSLSDPVECAQQILQLRMFGAMSQEIGRMDDTLTRSNLKCLTHHLPSHHVSGLLHLTSRHRARPDPLVKILQLHLQDAQLSSDCLMETLMPQREKDAQRWLASPLPPTRVPLLHNGVENSESGRLQEVDIQYLEEMFPYQTPKAPSIPSSSRLPPSGERVDAGMLERSPIRTLSEDRAHVSL</sequence>
<feature type="compositionally biased region" description="Basic and acidic residues" evidence="1">
    <location>
        <begin position="173"/>
        <end position="182"/>
    </location>
</feature>
<dbReference type="EMBL" id="JAAMPC010000012">
    <property type="protein sequence ID" value="KAG2278162.1"/>
    <property type="molecule type" value="Genomic_DNA"/>
</dbReference>
<organism evidence="2 3">
    <name type="scientific">Brassica carinata</name>
    <name type="common">Ethiopian mustard</name>
    <name type="synonym">Abyssinian cabbage</name>
    <dbReference type="NCBI Taxonomy" id="52824"/>
    <lineage>
        <taxon>Eukaryota</taxon>
        <taxon>Viridiplantae</taxon>
        <taxon>Streptophyta</taxon>
        <taxon>Embryophyta</taxon>
        <taxon>Tracheophyta</taxon>
        <taxon>Spermatophyta</taxon>
        <taxon>Magnoliopsida</taxon>
        <taxon>eudicotyledons</taxon>
        <taxon>Gunneridae</taxon>
        <taxon>Pentapetalae</taxon>
        <taxon>rosids</taxon>
        <taxon>malvids</taxon>
        <taxon>Brassicales</taxon>
        <taxon>Brassicaceae</taxon>
        <taxon>Brassiceae</taxon>
        <taxon>Brassica</taxon>
    </lineage>
</organism>
<keyword evidence="3" id="KW-1185">Reference proteome</keyword>
<proteinExistence type="predicted"/>
<name>A0A8X7UGT4_BRACI</name>
<evidence type="ECO:0000313" key="2">
    <source>
        <dbReference type="EMBL" id="KAG2278162.1"/>
    </source>
</evidence>
<dbReference type="Proteomes" id="UP000886595">
    <property type="component" value="Unassembled WGS sequence"/>
</dbReference>
<dbReference type="AlphaFoldDB" id="A0A8X7UGT4"/>
<gene>
    <name evidence="2" type="ORF">Bca52824_060717</name>
</gene>
<reference evidence="2 3" key="1">
    <citation type="submission" date="2020-02" db="EMBL/GenBank/DDBJ databases">
        <authorList>
            <person name="Ma Q."/>
            <person name="Huang Y."/>
            <person name="Song X."/>
            <person name="Pei D."/>
        </authorList>
    </citation>
    <scope>NUCLEOTIDE SEQUENCE [LARGE SCALE GENOMIC DNA]</scope>
    <source>
        <strain evidence="2">Sxm20200214</strain>
        <tissue evidence="2">Leaf</tissue>
    </source>
</reference>
<accession>A0A8X7UGT4</accession>
<feature type="compositionally biased region" description="Low complexity" evidence="1">
    <location>
        <begin position="146"/>
        <end position="156"/>
    </location>
</feature>
<protein>
    <submittedName>
        <fullName evidence="2">Uncharacterized protein</fullName>
    </submittedName>
</protein>
<evidence type="ECO:0000313" key="3">
    <source>
        <dbReference type="Proteomes" id="UP000886595"/>
    </source>
</evidence>
<feature type="region of interest" description="Disordered" evidence="1">
    <location>
        <begin position="141"/>
        <end position="182"/>
    </location>
</feature>